<proteinExistence type="predicted"/>
<reference evidence="1" key="2">
    <citation type="submission" date="2017-10" db="EMBL/GenBank/DDBJ databases">
        <title>Ladona fulva Genome sequencing and assembly.</title>
        <authorList>
            <person name="Murali S."/>
            <person name="Richards S."/>
            <person name="Bandaranaike D."/>
            <person name="Bellair M."/>
            <person name="Blankenburg K."/>
            <person name="Chao H."/>
            <person name="Dinh H."/>
            <person name="Doddapaneni H."/>
            <person name="Dugan-Rocha S."/>
            <person name="Elkadiri S."/>
            <person name="Gnanaolivu R."/>
            <person name="Hernandez B."/>
            <person name="Skinner E."/>
            <person name="Javaid M."/>
            <person name="Lee S."/>
            <person name="Li M."/>
            <person name="Ming W."/>
            <person name="Munidasa M."/>
            <person name="Muniz J."/>
            <person name="Nguyen L."/>
            <person name="Hughes D."/>
            <person name="Osuji N."/>
            <person name="Pu L.-L."/>
            <person name="Puazo M."/>
            <person name="Qu C."/>
            <person name="Quiroz J."/>
            <person name="Raj R."/>
            <person name="Weissenberger G."/>
            <person name="Xin Y."/>
            <person name="Zou X."/>
            <person name="Han Y."/>
            <person name="Worley K."/>
            <person name="Muzny D."/>
            <person name="Gibbs R."/>
        </authorList>
    </citation>
    <scope>NUCLEOTIDE SEQUENCE</scope>
    <source>
        <strain evidence="1">Sampled in the wild</strain>
    </source>
</reference>
<accession>A0A8K0P4L5</accession>
<dbReference type="AlphaFoldDB" id="A0A8K0P4L5"/>
<sequence length="76" mass="8726">MGWEVFGLVRVWKVRYGVGWEVMGWDGNGRGGMGRISHCAVRNIVYETCEAIWDGFCKQHMPLLTTEQWKSIGSDF</sequence>
<keyword evidence="2" id="KW-1185">Reference proteome</keyword>
<protein>
    <submittedName>
        <fullName evidence="1">Uncharacterized protein</fullName>
    </submittedName>
</protein>
<dbReference type="EMBL" id="KZ308941">
    <property type="protein sequence ID" value="KAG8235715.1"/>
    <property type="molecule type" value="Genomic_DNA"/>
</dbReference>
<organism evidence="1 2">
    <name type="scientific">Ladona fulva</name>
    <name type="common">Scarce chaser dragonfly</name>
    <name type="synonym">Libellula fulva</name>
    <dbReference type="NCBI Taxonomy" id="123851"/>
    <lineage>
        <taxon>Eukaryota</taxon>
        <taxon>Metazoa</taxon>
        <taxon>Ecdysozoa</taxon>
        <taxon>Arthropoda</taxon>
        <taxon>Hexapoda</taxon>
        <taxon>Insecta</taxon>
        <taxon>Pterygota</taxon>
        <taxon>Palaeoptera</taxon>
        <taxon>Odonata</taxon>
        <taxon>Epiprocta</taxon>
        <taxon>Anisoptera</taxon>
        <taxon>Libelluloidea</taxon>
        <taxon>Libellulidae</taxon>
        <taxon>Ladona</taxon>
    </lineage>
</organism>
<dbReference type="Proteomes" id="UP000792457">
    <property type="component" value="Unassembled WGS sequence"/>
</dbReference>
<comment type="caution">
    <text evidence="1">The sequence shown here is derived from an EMBL/GenBank/DDBJ whole genome shotgun (WGS) entry which is preliminary data.</text>
</comment>
<reference evidence="1" key="1">
    <citation type="submission" date="2013-04" db="EMBL/GenBank/DDBJ databases">
        <authorList>
            <person name="Qu J."/>
            <person name="Murali S.C."/>
            <person name="Bandaranaike D."/>
            <person name="Bellair M."/>
            <person name="Blankenburg K."/>
            <person name="Chao H."/>
            <person name="Dinh H."/>
            <person name="Doddapaneni H."/>
            <person name="Downs B."/>
            <person name="Dugan-Rocha S."/>
            <person name="Elkadiri S."/>
            <person name="Gnanaolivu R.D."/>
            <person name="Hernandez B."/>
            <person name="Javaid M."/>
            <person name="Jayaseelan J.C."/>
            <person name="Lee S."/>
            <person name="Li M."/>
            <person name="Ming W."/>
            <person name="Munidasa M."/>
            <person name="Muniz J."/>
            <person name="Nguyen L."/>
            <person name="Ongeri F."/>
            <person name="Osuji N."/>
            <person name="Pu L.-L."/>
            <person name="Puazo M."/>
            <person name="Qu C."/>
            <person name="Quiroz J."/>
            <person name="Raj R."/>
            <person name="Weissenberger G."/>
            <person name="Xin Y."/>
            <person name="Zou X."/>
            <person name="Han Y."/>
            <person name="Richards S."/>
            <person name="Worley K."/>
            <person name="Muzny D."/>
            <person name="Gibbs R."/>
        </authorList>
    </citation>
    <scope>NUCLEOTIDE SEQUENCE</scope>
    <source>
        <strain evidence="1">Sampled in the wild</strain>
    </source>
</reference>
<name>A0A8K0P4L5_LADFU</name>
<evidence type="ECO:0000313" key="1">
    <source>
        <dbReference type="EMBL" id="KAG8235715.1"/>
    </source>
</evidence>
<gene>
    <name evidence="1" type="ORF">J437_LFUL015819</name>
</gene>
<evidence type="ECO:0000313" key="2">
    <source>
        <dbReference type="Proteomes" id="UP000792457"/>
    </source>
</evidence>